<feature type="non-terminal residue" evidence="1">
    <location>
        <position position="1"/>
    </location>
</feature>
<reference evidence="1" key="1">
    <citation type="submission" date="2021-06" db="EMBL/GenBank/DDBJ databases">
        <authorList>
            <person name="Kallberg Y."/>
            <person name="Tangrot J."/>
            <person name="Rosling A."/>
        </authorList>
    </citation>
    <scope>NUCLEOTIDE SEQUENCE</scope>
    <source>
        <strain evidence="1">CL356</strain>
    </source>
</reference>
<dbReference type="Proteomes" id="UP000789525">
    <property type="component" value="Unassembled WGS sequence"/>
</dbReference>
<evidence type="ECO:0000313" key="1">
    <source>
        <dbReference type="EMBL" id="CAG8548984.1"/>
    </source>
</evidence>
<proteinExistence type="predicted"/>
<comment type="caution">
    <text evidence="1">The sequence shown here is derived from an EMBL/GenBank/DDBJ whole genome shotgun (WGS) entry which is preliminary data.</text>
</comment>
<organism evidence="1 2">
    <name type="scientific">Acaulospora colombiana</name>
    <dbReference type="NCBI Taxonomy" id="27376"/>
    <lineage>
        <taxon>Eukaryota</taxon>
        <taxon>Fungi</taxon>
        <taxon>Fungi incertae sedis</taxon>
        <taxon>Mucoromycota</taxon>
        <taxon>Glomeromycotina</taxon>
        <taxon>Glomeromycetes</taxon>
        <taxon>Diversisporales</taxon>
        <taxon>Acaulosporaceae</taxon>
        <taxon>Acaulospora</taxon>
    </lineage>
</organism>
<sequence>VDSVPDVSYLLYYCDSLPDVIEDFSIIEFEDYEFLIRDVMYKDACHIGYIII</sequence>
<evidence type="ECO:0000313" key="2">
    <source>
        <dbReference type="Proteomes" id="UP000789525"/>
    </source>
</evidence>
<accession>A0ACA9LY43</accession>
<gene>
    <name evidence="1" type="ORF">ACOLOM_LOCUS4774</name>
</gene>
<keyword evidence="2" id="KW-1185">Reference proteome</keyword>
<dbReference type="EMBL" id="CAJVPT010008166">
    <property type="protein sequence ID" value="CAG8548984.1"/>
    <property type="molecule type" value="Genomic_DNA"/>
</dbReference>
<protein>
    <submittedName>
        <fullName evidence="1">15373_t:CDS:1</fullName>
    </submittedName>
</protein>
<name>A0ACA9LY43_9GLOM</name>